<dbReference type="InterPro" id="IPR045540">
    <property type="entry name" value="YegS/DAGK_C"/>
</dbReference>
<keyword evidence="9" id="KW-0443">Lipid metabolism</keyword>
<dbReference type="SMART" id="SM00046">
    <property type="entry name" value="DAGKc"/>
    <property type="match status" value="1"/>
</dbReference>
<evidence type="ECO:0000256" key="9">
    <source>
        <dbReference type="ARBA" id="ARBA00023098"/>
    </source>
</evidence>
<keyword evidence="2" id="KW-0444">Lipid biosynthesis</keyword>
<keyword evidence="8" id="KW-0460">Magnesium</keyword>
<dbReference type="SUPFAM" id="SSF111331">
    <property type="entry name" value="NAD kinase/diacylglycerol kinase-like"/>
    <property type="match status" value="1"/>
</dbReference>
<keyword evidence="11" id="KW-1208">Phospholipid metabolism</keyword>
<dbReference type="InterPro" id="IPR005218">
    <property type="entry name" value="Diacylglycerol/lipid_kinase"/>
</dbReference>
<dbReference type="InterPro" id="IPR016064">
    <property type="entry name" value="NAD/diacylglycerol_kinase_sf"/>
</dbReference>
<feature type="domain" description="DAGKc" evidence="12">
    <location>
        <begin position="1"/>
        <end position="137"/>
    </location>
</feature>
<dbReference type="AlphaFoldDB" id="A0A3S0KSS0"/>
<dbReference type="InterPro" id="IPR050187">
    <property type="entry name" value="Lipid_Phosphate_FormReg"/>
</dbReference>
<dbReference type="InterPro" id="IPR001206">
    <property type="entry name" value="Diacylglycerol_kinase_cat_dom"/>
</dbReference>
<dbReference type="Pfam" id="PF00781">
    <property type="entry name" value="DAGK_cat"/>
    <property type="match status" value="1"/>
</dbReference>
<evidence type="ECO:0000256" key="1">
    <source>
        <dbReference type="ARBA" id="ARBA00001946"/>
    </source>
</evidence>
<dbReference type="GO" id="GO:0016301">
    <property type="term" value="F:kinase activity"/>
    <property type="evidence" value="ECO:0007669"/>
    <property type="project" value="UniProtKB-KW"/>
</dbReference>
<organism evidence="13 14">
    <name type="scientific">Shewanella canadensis</name>
    <dbReference type="NCBI Taxonomy" id="271096"/>
    <lineage>
        <taxon>Bacteria</taxon>
        <taxon>Pseudomonadati</taxon>
        <taxon>Pseudomonadota</taxon>
        <taxon>Gammaproteobacteria</taxon>
        <taxon>Alteromonadales</taxon>
        <taxon>Shewanellaceae</taxon>
        <taxon>Shewanella</taxon>
    </lineage>
</organism>
<gene>
    <name evidence="13" type="primary">yegS</name>
    <name evidence="13" type="ORF">EKG38_17870</name>
</gene>
<evidence type="ECO:0000256" key="3">
    <source>
        <dbReference type="ARBA" id="ARBA00022679"/>
    </source>
</evidence>
<evidence type="ECO:0000256" key="4">
    <source>
        <dbReference type="ARBA" id="ARBA00022723"/>
    </source>
</evidence>
<keyword evidence="14" id="KW-1185">Reference proteome</keyword>
<comment type="caution">
    <text evidence="13">The sequence shown here is derived from an EMBL/GenBank/DDBJ whole genome shotgun (WGS) entry which is preliminary data.</text>
</comment>
<evidence type="ECO:0000256" key="10">
    <source>
        <dbReference type="ARBA" id="ARBA00023209"/>
    </source>
</evidence>
<evidence type="ECO:0000313" key="13">
    <source>
        <dbReference type="EMBL" id="RTR37598.1"/>
    </source>
</evidence>
<dbReference type="PROSITE" id="PS50146">
    <property type="entry name" value="DAGK"/>
    <property type="match status" value="1"/>
</dbReference>
<name>A0A3S0KSS0_9GAMM</name>
<dbReference type="Gene3D" id="2.60.200.40">
    <property type="match status" value="1"/>
</dbReference>
<dbReference type="NCBIfam" id="TIGR00147">
    <property type="entry name" value="YegS/Rv2252/BmrU family lipid kinase"/>
    <property type="match status" value="1"/>
</dbReference>
<dbReference type="OrthoDB" id="142078at2"/>
<reference evidence="13 14" key="1">
    <citation type="submission" date="2018-12" db="EMBL/GenBank/DDBJ databases">
        <authorList>
            <person name="Yu L."/>
        </authorList>
    </citation>
    <scope>NUCLEOTIDE SEQUENCE [LARGE SCALE GENOMIC DNA]</scope>
    <source>
        <strain evidence="13 14">HAW-EB2</strain>
    </source>
</reference>
<evidence type="ECO:0000313" key="14">
    <source>
        <dbReference type="Proteomes" id="UP000267448"/>
    </source>
</evidence>
<dbReference type="GO" id="GO:0008654">
    <property type="term" value="P:phospholipid biosynthetic process"/>
    <property type="evidence" value="ECO:0007669"/>
    <property type="project" value="UniProtKB-KW"/>
</dbReference>
<evidence type="ECO:0000256" key="2">
    <source>
        <dbReference type="ARBA" id="ARBA00022516"/>
    </source>
</evidence>
<dbReference type="GO" id="GO:0005524">
    <property type="term" value="F:ATP binding"/>
    <property type="evidence" value="ECO:0007669"/>
    <property type="project" value="UniProtKB-KW"/>
</dbReference>
<evidence type="ECO:0000256" key="7">
    <source>
        <dbReference type="ARBA" id="ARBA00022840"/>
    </source>
</evidence>
<dbReference type="GO" id="GO:0046872">
    <property type="term" value="F:metal ion binding"/>
    <property type="evidence" value="ECO:0007669"/>
    <property type="project" value="UniProtKB-KW"/>
</dbReference>
<proteinExistence type="predicted"/>
<dbReference type="Pfam" id="PF19279">
    <property type="entry name" value="YegS_C"/>
    <property type="match status" value="1"/>
</dbReference>
<dbReference type="Proteomes" id="UP000267448">
    <property type="component" value="Unassembled WGS sequence"/>
</dbReference>
<dbReference type="PANTHER" id="PTHR12358">
    <property type="entry name" value="SPHINGOSINE KINASE"/>
    <property type="match status" value="1"/>
</dbReference>
<evidence type="ECO:0000256" key="11">
    <source>
        <dbReference type="ARBA" id="ARBA00023264"/>
    </source>
</evidence>
<keyword evidence="6 13" id="KW-0418">Kinase</keyword>
<dbReference type="GO" id="GO:0005886">
    <property type="term" value="C:plasma membrane"/>
    <property type="evidence" value="ECO:0007669"/>
    <property type="project" value="TreeGrafter"/>
</dbReference>
<keyword evidence="10" id="KW-0594">Phospholipid biosynthesis</keyword>
<dbReference type="EMBL" id="RXNU01000011">
    <property type="protein sequence ID" value="RTR37598.1"/>
    <property type="molecule type" value="Genomic_DNA"/>
</dbReference>
<keyword evidence="3" id="KW-0808">Transferase</keyword>
<evidence type="ECO:0000256" key="6">
    <source>
        <dbReference type="ARBA" id="ARBA00022777"/>
    </source>
</evidence>
<keyword evidence="4" id="KW-0479">Metal-binding</keyword>
<evidence type="ECO:0000259" key="12">
    <source>
        <dbReference type="PROSITE" id="PS50146"/>
    </source>
</evidence>
<keyword evidence="5" id="KW-0547">Nucleotide-binding</keyword>
<dbReference type="RefSeq" id="WP_126521612.1">
    <property type="nucleotide sequence ID" value="NZ_RXNU01000011.1"/>
</dbReference>
<dbReference type="InterPro" id="IPR017438">
    <property type="entry name" value="ATP-NAD_kinase_N"/>
</dbReference>
<comment type="cofactor">
    <cofactor evidence="1">
        <name>Mg(2+)</name>
        <dbReference type="ChEBI" id="CHEBI:18420"/>
    </cofactor>
</comment>
<evidence type="ECO:0000256" key="8">
    <source>
        <dbReference type="ARBA" id="ARBA00022842"/>
    </source>
</evidence>
<dbReference type="PANTHER" id="PTHR12358:SF106">
    <property type="entry name" value="LIPID KINASE YEGS"/>
    <property type="match status" value="1"/>
</dbReference>
<evidence type="ECO:0000256" key="5">
    <source>
        <dbReference type="ARBA" id="ARBA00022741"/>
    </source>
</evidence>
<sequence>MKMLILNGKKAGLAEIRQSVYQLRSQGHDLLVRCTWEQGDVARFVDEAINLNVTRIIAGGGDGTVNELADSLATLSKRIDTSNSQSDRLPEMAILPLGTANDFATACGIPNQIGSALELAVNGTALSIDLGIANDRFFINVASAGFGAQITVETPVELKNLLGGQAYFISGLLQAMKFTPYEGKVTAKGADGNMLSLQGAGLMGAICNGRMAGGGQQLAPHAHLNDGLLDVILLEHFPPTALKQVVDELLDPTLDGEYVQRFQATEVEIQSRQPLPVNLDGEPTSGINHKFGILPAAVKLVLPDDTPILMTSV</sequence>
<accession>A0A3S0KSS0</accession>
<protein>
    <submittedName>
        <fullName evidence="13">Lipid kinase YegS</fullName>
    </submittedName>
</protein>
<dbReference type="Gene3D" id="3.40.50.10330">
    <property type="entry name" value="Probable inorganic polyphosphate/atp-NAD kinase, domain 1"/>
    <property type="match status" value="1"/>
</dbReference>
<dbReference type="NCBIfam" id="NF009602">
    <property type="entry name" value="PRK13054.1"/>
    <property type="match status" value="1"/>
</dbReference>
<keyword evidence="7" id="KW-0067">ATP-binding</keyword>